<reference evidence="7" key="1">
    <citation type="submission" date="2017-08" db="EMBL/GenBank/DDBJ databases">
        <title>A dynamic microbial community with high functional redundancy inhabits the cold, oxic subseafloor aquifer.</title>
        <authorList>
            <person name="Tully B.J."/>
            <person name="Wheat C.G."/>
            <person name="Glazer B.T."/>
            <person name="Huber J.A."/>
        </authorList>
    </citation>
    <scope>NUCLEOTIDE SEQUENCE [LARGE SCALE GENOMIC DNA]</scope>
</reference>
<evidence type="ECO:0000256" key="3">
    <source>
        <dbReference type="ARBA" id="ARBA00023004"/>
    </source>
</evidence>
<gene>
    <name evidence="6" type="ORF">COA71_02645</name>
</gene>
<dbReference type="Proteomes" id="UP000228987">
    <property type="component" value="Unassembled WGS sequence"/>
</dbReference>
<evidence type="ECO:0000256" key="1">
    <source>
        <dbReference type="ARBA" id="ARBA00022617"/>
    </source>
</evidence>
<dbReference type="InterPro" id="IPR051459">
    <property type="entry name" value="Cytochrome_c-type_DH"/>
</dbReference>
<keyword evidence="3 4" id="KW-0408">Iron</keyword>
<proteinExistence type="predicted"/>
<name>A0A2A5CJ18_9GAMM</name>
<dbReference type="GO" id="GO:0046872">
    <property type="term" value="F:metal ion binding"/>
    <property type="evidence" value="ECO:0007669"/>
    <property type="project" value="UniProtKB-KW"/>
</dbReference>
<evidence type="ECO:0000313" key="7">
    <source>
        <dbReference type="Proteomes" id="UP000228987"/>
    </source>
</evidence>
<dbReference type="PANTHER" id="PTHR35008">
    <property type="entry name" value="BLL4482 PROTEIN-RELATED"/>
    <property type="match status" value="1"/>
</dbReference>
<dbReference type="GO" id="GO:0020037">
    <property type="term" value="F:heme binding"/>
    <property type="evidence" value="ECO:0007669"/>
    <property type="project" value="InterPro"/>
</dbReference>
<dbReference type="PANTHER" id="PTHR35008:SF8">
    <property type="entry name" value="ALCOHOL DEHYDROGENASE CYTOCHROME C SUBUNIT"/>
    <property type="match status" value="1"/>
</dbReference>
<sequence length="119" mass="13062">MADFLEGELSAVGNDEQVQRGAYLARSFSHCGECHTPRNVLGISNFNNEFAGQEGVASAALTADGLGAYSYEDFVYFLEDGFTANFEQVGGEMLDVIDHTSKLTQEDREALAAFFFRED</sequence>
<feature type="domain" description="Cytochrome c" evidence="5">
    <location>
        <begin position="16"/>
        <end position="119"/>
    </location>
</feature>
<comment type="caution">
    <text evidence="6">The sequence shown here is derived from an EMBL/GenBank/DDBJ whole genome shotgun (WGS) entry which is preliminary data.</text>
</comment>
<keyword evidence="1 4" id="KW-0349">Heme</keyword>
<dbReference type="InterPro" id="IPR009056">
    <property type="entry name" value="Cyt_c-like_dom"/>
</dbReference>
<protein>
    <recommendedName>
        <fullName evidence="5">Cytochrome c domain-containing protein</fullName>
    </recommendedName>
</protein>
<evidence type="ECO:0000256" key="4">
    <source>
        <dbReference type="PROSITE-ProRule" id="PRU00433"/>
    </source>
</evidence>
<evidence type="ECO:0000313" key="6">
    <source>
        <dbReference type="EMBL" id="PCJ43782.1"/>
    </source>
</evidence>
<evidence type="ECO:0000259" key="5">
    <source>
        <dbReference type="PROSITE" id="PS51007"/>
    </source>
</evidence>
<keyword evidence="2 4" id="KW-0479">Metal-binding</keyword>
<dbReference type="EMBL" id="NVWI01000001">
    <property type="protein sequence ID" value="PCJ43782.1"/>
    <property type="molecule type" value="Genomic_DNA"/>
</dbReference>
<dbReference type="GO" id="GO:0009055">
    <property type="term" value="F:electron transfer activity"/>
    <property type="evidence" value="ECO:0007669"/>
    <property type="project" value="InterPro"/>
</dbReference>
<dbReference type="AlphaFoldDB" id="A0A2A5CJ18"/>
<dbReference type="InterPro" id="IPR036909">
    <property type="entry name" value="Cyt_c-like_dom_sf"/>
</dbReference>
<dbReference type="PROSITE" id="PS51007">
    <property type="entry name" value="CYTC"/>
    <property type="match status" value="1"/>
</dbReference>
<organism evidence="6 7">
    <name type="scientific">SAR86 cluster bacterium</name>
    <dbReference type="NCBI Taxonomy" id="2030880"/>
    <lineage>
        <taxon>Bacteria</taxon>
        <taxon>Pseudomonadati</taxon>
        <taxon>Pseudomonadota</taxon>
        <taxon>Gammaproteobacteria</taxon>
        <taxon>SAR86 cluster</taxon>
    </lineage>
</organism>
<accession>A0A2A5CJ18</accession>
<dbReference type="SUPFAM" id="SSF46626">
    <property type="entry name" value="Cytochrome c"/>
    <property type="match status" value="1"/>
</dbReference>
<evidence type="ECO:0000256" key="2">
    <source>
        <dbReference type="ARBA" id="ARBA00022723"/>
    </source>
</evidence>